<gene>
    <name evidence="2" type="ORF">Metlim_0086</name>
</gene>
<dbReference type="SMART" id="SM00938">
    <property type="entry name" value="P-II"/>
    <property type="match status" value="1"/>
</dbReference>
<dbReference type="FunCoup" id="H1YZ10">
    <property type="interactions" value="40"/>
</dbReference>
<keyword evidence="3" id="KW-1185">Reference proteome</keyword>
<comment type="similarity">
    <text evidence="1">Belongs to the P(II) protein family.</text>
</comment>
<dbReference type="PANTHER" id="PTHR30115:SF11">
    <property type="entry name" value="NITROGEN REGULATORY PROTEIN P-II HOMOLOG"/>
    <property type="match status" value="1"/>
</dbReference>
<dbReference type="InterPro" id="IPR002187">
    <property type="entry name" value="N-reg_PII"/>
</dbReference>
<dbReference type="Pfam" id="PF00543">
    <property type="entry name" value="P-II"/>
    <property type="match status" value="1"/>
</dbReference>
<dbReference type="PATRIC" id="fig|937775.9.peg.100"/>
<dbReference type="PROSITE" id="PS51343">
    <property type="entry name" value="PII_GLNB_DOM"/>
    <property type="match status" value="1"/>
</dbReference>
<sequence>MKKIEAIIRPEKLEKVSEALLEKGHYGMTVTEVRGRGAQRGIALQFRGKEILVDLIPKVKIEIVTEDEDLDGIVDIIKEYAHTGKNGDGKIFIYDIEKCLTVRDS</sequence>
<dbReference type="GO" id="GO:0030234">
    <property type="term" value="F:enzyme regulator activity"/>
    <property type="evidence" value="ECO:0007669"/>
    <property type="project" value="InterPro"/>
</dbReference>
<dbReference type="SUPFAM" id="SSF54913">
    <property type="entry name" value="GlnB-like"/>
    <property type="match status" value="1"/>
</dbReference>
<dbReference type="GO" id="GO:0006808">
    <property type="term" value="P:regulation of nitrogen utilization"/>
    <property type="evidence" value="ECO:0007669"/>
    <property type="project" value="InterPro"/>
</dbReference>
<protein>
    <submittedName>
        <fullName evidence="2">Nitrogen regulatory protein P-II</fullName>
    </submittedName>
</protein>
<dbReference type="HOGENOM" id="CLU_082268_0_0_2"/>
<reference evidence="2 3" key="1">
    <citation type="submission" date="2011-10" db="EMBL/GenBank/DDBJ databases">
        <title>The Improved High-Quality Draft genome of Methanoplanus limicola DSM 2279.</title>
        <authorList>
            <consortium name="US DOE Joint Genome Institute (JGI-PGF)"/>
            <person name="Lucas S."/>
            <person name="Copeland A."/>
            <person name="Lapidus A."/>
            <person name="Glavina del Rio T."/>
            <person name="Dalin E."/>
            <person name="Tice H."/>
            <person name="Bruce D."/>
            <person name="Goodwin L."/>
            <person name="Pitluck S."/>
            <person name="Peters L."/>
            <person name="Mikhailova N."/>
            <person name="Lu M."/>
            <person name="Kyrpides N."/>
            <person name="Mavromatis K."/>
            <person name="Ivanova N."/>
            <person name="Markowitz V."/>
            <person name="Cheng J.-F."/>
            <person name="Hugenholtz P."/>
            <person name="Woyke T."/>
            <person name="Wu D."/>
            <person name="Wirth R."/>
            <person name="Brambilla E.-M."/>
            <person name="Klenk H.-P."/>
            <person name="Eisen J.A."/>
        </authorList>
    </citation>
    <scope>NUCLEOTIDE SEQUENCE [LARGE SCALE GENOMIC DNA]</scope>
    <source>
        <strain evidence="2 3">DSM 2279</strain>
    </source>
</reference>
<dbReference type="AlphaFoldDB" id="H1YZ10"/>
<evidence type="ECO:0000256" key="1">
    <source>
        <dbReference type="RuleBase" id="RU003936"/>
    </source>
</evidence>
<dbReference type="EMBL" id="CM001436">
    <property type="protein sequence ID" value="EHQ34239.1"/>
    <property type="molecule type" value="Genomic_DNA"/>
</dbReference>
<dbReference type="GO" id="GO:0005829">
    <property type="term" value="C:cytosol"/>
    <property type="evidence" value="ECO:0007669"/>
    <property type="project" value="TreeGrafter"/>
</dbReference>
<dbReference type="PANTHER" id="PTHR30115">
    <property type="entry name" value="NITROGEN REGULATORY PROTEIN P-II"/>
    <property type="match status" value="1"/>
</dbReference>
<organism evidence="2 3">
    <name type="scientific">Methanoplanus limicola DSM 2279</name>
    <dbReference type="NCBI Taxonomy" id="937775"/>
    <lineage>
        <taxon>Archaea</taxon>
        <taxon>Methanobacteriati</taxon>
        <taxon>Methanobacteriota</taxon>
        <taxon>Stenosarchaea group</taxon>
        <taxon>Methanomicrobia</taxon>
        <taxon>Methanomicrobiales</taxon>
        <taxon>Methanomicrobiaceae</taxon>
        <taxon>Methanoplanus</taxon>
    </lineage>
</organism>
<dbReference type="RefSeq" id="WP_004075819.1">
    <property type="nucleotide sequence ID" value="NZ_CM001436.1"/>
</dbReference>
<dbReference type="STRING" id="937775.Metlim_0086"/>
<dbReference type="InParanoid" id="H1YZ10"/>
<dbReference type="Proteomes" id="UP000005741">
    <property type="component" value="Chromosome"/>
</dbReference>
<evidence type="ECO:0000313" key="2">
    <source>
        <dbReference type="EMBL" id="EHQ34239.1"/>
    </source>
</evidence>
<dbReference type="OrthoDB" id="10960at2157"/>
<dbReference type="PROSITE" id="PS00638">
    <property type="entry name" value="PII_GLNB_CTER"/>
    <property type="match status" value="1"/>
</dbReference>
<dbReference type="InterPro" id="IPR011322">
    <property type="entry name" value="N-reg_PII-like_a/b"/>
</dbReference>
<dbReference type="InterPro" id="IPR015867">
    <property type="entry name" value="N-reg_PII/ATP_PRibTrfase_C"/>
</dbReference>
<name>H1YZ10_9EURY</name>
<dbReference type="Gene3D" id="3.30.70.120">
    <property type="match status" value="1"/>
</dbReference>
<dbReference type="PRINTS" id="PR00340">
    <property type="entry name" value="PIIGLNB"/>
</dbReference>
<dbReference type="InterPro" id="IPR017918">
    <property type="entry name" value="N-reg_PII_CS"/>
</dbReference>
<proteinExistence type="inferred from homology"/>
<accession>H1YZ10</accession>
<evidence type="ECO:0000313" key="3">
    <source>
        <dbReference type="Proteomes" id="UP000005741"/>
    </source>
</evidence>
<dbReference type="GO" id="GO:0005524">
    <property type="term" value="F:ATP binding"/>
    <property type="evidence" value="ECO:0007669"/>
    <property type="project" value="TreeGrafter"/>
</dbReference>